<evidence type="ECO:0000256" key="5">
    <source>
        <dbReference type="SAM" id="Phobius"/>
    </source>
</evidence>
<dbReference type="Pfam" id="PF13520">
    <property type="entry name" value="AA_permease_2"/>
    <property type="match status" value="1"/>
</dbReference>
<feature type="transmembrane region" description="Helical" evidence="5">
    <location>
        <begin position="400"/>
        <end position="419"/>
    </location>
</feature>
<dbReference type="Gene3D" id="1.20.1740.10">
    <property type="entry name" value="Amino acid/polyamine transporter I"/>
    <property type="match status" value="1"/>
</dbReference>
<feature type="transmembrane region" description="Helical" evidence="5">
    <location>
        <begin position="163"/>
        <end position="183"/>
    </location>
</feature>
<evidence type="ECO:0000256" key="4">
    <source>
        <dbReference type="ARBA" id="ARBA00023136"/>
    </source>
</evidence>
<evidence type="ECO:0000313" key="6">
    <source>
        <dbReference type="EMBL" id="OZI28173.1"/>
    </source>
</evidence>
<proteinExistence type="predicted"/>
<feature type="transmembrane region" description="Helical" evidence="5">
    <location>
        <begin position="138"/>
        <end position="156"/>
    </location>
</feature>
<protein>
    <submittedName>
        <fullName evidence="6">Amino acid permease</fullName>
    </submittedName>
</protein>
<comment type="subcellular location">
    <subcellularLocation>
        <location evidence="1">Membrane</location>
        <topology evidence="1">Multi-pass membrane protein</topology>
    </subcellularLocation>
</comment>
<keyword evidence="2 5" id="KW-0812">Transmembrane</keyword>
<feature type="transmembrane region" description="Helical" evidence="5">
    <location>
        <begin position="203"/>
        <end position="220"/>
    </location>
</feature>
<dbReference type="InterPro" id="IPR050598">
    <property type="entry name" value="AminoAcid_Transporter"/>
</dbReference>
<feature type="transmembrane region" description="Helical" evidence="5">
    <location>
        <begin position="21"/>
        <end position="42"/>
    </location>
</feature>
<evidence type="ECO:0000256" key="1">
    <source>
        <dbReference type="ARBA" id="ARBA00004141"/>
    </source>
</evidence>
<feature type="transmembrane region" description="Helical" evidence="5">
    <location>
        <begin position="286"/>
        <end position="317"/>
    </location>
</feature>
<keyword evidence="4 5" id="KW-0472">Membrane</keyword>
<evidence type="ECO:0000256" key="2">
    <source>
        <dbReference type="ARBA" id="ARBA00022692"/>
    </source>
</evidence>
<dbReference type="Proteomes" id="UP000217005">
    <property type="component" value="Unassembled WGS sequence"/>
</dbReference>
<reference evidence="6 7" key="1">
    <citation type="submission" date="2017-05" db="EMBL/GenBank/DDBJ databases">
        <title>Complete and WGS of Bordetella genogroups.</title>
        <authorList>
            <person name="Spilker T."/>
            <person name="LiPuma J."/>
        </authorList>
    </citation>
    <scope>NUCLEOTIDE SEQUENCE [LARGE SCALE GENOMIC DNA]</scope>
    <source>
        <strain evidence="6 7">AU17610</strain>
    </source>
</reference>
<feature type="transmembrane region" description="Helical" evidence="5">
    <location>
        <begin position="338"/>
        <end position="359"/>
    </location>
</feature>
<gene>
    <name evidence="6" type="ORF">CEG14_24995</name>
</gene>
<dbReference type="OrthoDB" id="6743928at2"/>
<organism evidence="6 7">
    <name type="scientific">Bordetella genomosp. 1</name>
    <dbReference type="NCBI Taxonomy" id="1395607"/>
    <lineage>
        <taxon>Bacteria</taxon>
        <taxon>Pseudomonadati</taxon>
        <taxon>Pseudomonadota</taxon>
        <taxon>Betaproteobacteria</taxon>
        <taxon>Burkholderiales</taxon>
        <taxon>Alcaligenaceae</taxon>
        <taxon>Bordetella</taxon>
    </lineage>
</organism>
<sequence length="453" mass="46368">MSAGGESLALPASEAAHEPSLSALDAVAVLVGVVIGIGIFGFPPLVAQHASSELVYLALWGAGGLVMLIGALCYAELGAAYPGAGGEYLYLSRAWGARVGLLFAWARCTVIQTGAIAVVAFIYGDYAQQLLPLGPHGVALHAAISVVALTALNIAGTRPSKRLQWIFTLLTLAALAAVLIAGLTAAPQAAETPVVAGLTGNPAGLLGMGMVFVLLTYGGWNEAAYLSGELRDAGRNMSRVLLAGTAVVTVAYLLINLALLELFGLQGLRDSNAVGAAVMQLAAGPYAAAGLSLLICATALSTINGTILTGARLYYALGRDVPRLRGLAGWNARGHSPVNALLAQGALTLVLVGVGALSANSVQTMVAYTAPVFWLFMMLVAASLWRLRRLDPARPRPFRVPLYPLTPALLALACAGLVYSSAVYAGAGALMGLAVLALGLPLLRLLKPAQASG</sequence>
<evidence type="ECO:0000256" key="3">
    <source>
        <dbReference type="ARBA" id="ARBA00022989"/>
    </source>
</evidence>
<dbReference type="GO" id="GO:0016020">
    <property type="term" value="C:membrane"/>
    <property type="evidence" value="ECO:0007669"/>
    <property type="project" value="UniProtKB-SubCell"/>
</dbReference>
<dbReference type="PIRSF" id="PIRSF006060">
    <property type="entry name" value="AA_transporter"/>
    <property type="match status" value="1"/>
</dbReference>
<name>A0A261RV57_9BORD</name>
<feature type="transmembrane region" description="Helical" evidence="5">
    <location>
        <begin position="425"/>
        <end position="446"/>
    </location>
</feature>
<dbReference type="AlphaFoldDB" id="A0A261RV57"/>
<dbReference type="InterPro" id="IPR002293">
    <property type="entry name" value="AA/rel_permease1"/>
</dbReference>
<feature type="transmembrane region" description="Helical" evidence="5">
    <location>
        <begin position="365"/>
        <end position="388"/>
    </location>
</feature>
<dbReference type="EMBL" id="NEVL01000007">
    <property type="protein sequence ID" value="OZI28173.1"/>
    <property type="molecule type" value="Genomic_DNA"/>
</dbReference>
<keyword evidence="3 5" id="KW-1133">Transmembrane helix</keyword>
<comment type="caution">
    <text evidence="6">The sequence shown here is derived from an EMBL/GenBank/DDBJ whole genome shotgun (WGS) entry which is preliminary data.</text>
</comment>
<feature type="transmembrane region" description="Helical" evidence="5">
    <location>
        <begin position="95"/>
        <end position="123"/>
    </location>
</feature>
<dbReference type="PANTHER" id="PTHR11785">
    <property type="entry name" value="AMINO ACID TRANSPORTER"/>
    <property type="match status" value="1"/>
</dbReference>
<dbReference type="RefSeq" id="WP_094829126.1">
    <property type="nucleotide sequence ID" value="NZ_NEVL01000007.1"/>
</dbReference>
<evidence type="ECO:0000313" key="7">
    <source>
        <dbReference type="Proteomes" id="UP000217005"/>
    </source>
</evidence>
<accession>A0A261RV57</accession>
<dbReference type="PANTHER" id="PTHR11785:SF512">
    <property type="entry name" value="SOBREMESA, ISOFORM B"/>
    <property type="match status" value="1"/>
</dbReference>
<feature type="transmembrane region" description="Helical" evidence="5">
    <location>
        <begin position="54"/>
        <end position="75"/>
    </location>
</feature>
<feature type="transmembrane region" description="Helical" evidence="5">
    <location>
        <begin position="240"/>
        <end position="266"/>
    </location>
</feature>
<dbReference type="GO" id="GO:0015179">
    <property type="term" value="F:L-amino acid transmembrane transporter activity"/>
    <property type="evidence" value="ECO:0007669"/>
    <property type="project" value="TreeGrafter"/>
</dbReference>